<dbReference type="EMBL" id="BAYX01000021">
    <property type="protein sequence ID" value="GAJ96385.1"/>
    <property type="molecule type" value="Genomic_DNA"/>
</dbReference>
<dbReference type="Gene3D" id="1.10.10.10">
    <property type="entry name" value="Winged helix-like DNA-binding domain superfamily/Winged helix DNA-binding domain"/>
    <property type="match status" value="1"/>
</dbReference>
<dbReference type="SUPFAM" id="SSF46785">
    <property type="entry name" value="Winged helix' DNA-binding domain"/>
    <property type="match status" value="1"/>
</dbReference>
<name>A0AA87U7R3_RHIRH</name>
<dbReference type="GO" id="GO:0003700">
    <property type="term" value="F:DNA-binding transcription factor activity"/>
    <property type="evidence" value="ECO:0007669"/>
    <property type="project" value="InterPro"/>
</dbReference>
<evidence type="ECO:0000256" key="3">
    <source>
        <dbReference type="ARBA" id="ARBA00023163"/>
    </source>
</evidence>
<dbReference type="Pfam" id="PF07729">
    <property type="entry name" value="FCD"/>
    <property type="match status" value="1"/>
</dbReference>
<dbReference type="InterPro" id="IPR008920">
    <property type="entry name" value="TF_FadR/GntR_C"/>
</dbReference>
<keyword evidence="2" id="KW-0238">DNA-binding</keyword>
<dbReference type="PANTHER" id="PTHR43537:SF45">
    <property type="entry name" value="GNTR FAMILY REGULATORY PROTEIN"/>
    <property type="match status" value="1"/>
</dbReference>
<dbReference type="Pfam" id="PF00392">
    <property type="entry name" value="GntR"/>
    <property type="match status" value="1"/>
</dbReference>
<gene>
    <name evidence="5" type="ORF">RRH01S_21_01000</name>
</gene>
<proteinExistence type="predicted"/>
<dbReference type="InterPro" id="IPR036390">
    <property type="entry name" value="WH_DNA-bd_sf"/>
</dbReference>
<dbReference type="SMART" id="SM00345">
    <property type="entry name" value="HTH_GNTR"/>
    <property type="match status" value="1"/>
</dbReference>
<evidence type="ECO:0000256" key="1">
    <source>
        <dbReference type="ARBA" id="ARBA00023015"/>
    </source>
</evidence>
<dbReference type="InterPro" id="IPR036388">
    <property type="entry name" value="WH-like_DNA-bd_sf"/>
</dbReference>
<evidence type="ECO:0000259" key="4">
    <source>
        <dbReference type="PROSITE" id="PS50949"/>
    </source>
</evidence>
<dbReference type="InterPro" id="IPR011711">
    <property type="entry name" value="GntR_C"/>
</dbReference>
<dbReference type="Gene3D" id="1.20.120.530">
    <property type="entry name" value="GntR ligand-binding domain-like"/>
    <property type="match status" value="1"/>
</dbReference>
<feature type="domain" description="HTH gntR-type" evidence="4">
    <location>
        <begin position="8"/>
        <end position="75"/>
    </location>
</feature>
<dbReference type="PROSITE" id="PS50949">
    <property type="entry name" value="HTH_GNTR"/>
    <property type="match status" value="1"/>
</dbReference>
<dbReference type="InterPro" id="IPR000524">
    <property type="entry name" value="Tscrpt_reg_HTH_GntR"/>
</dbReference>
<sequence length="224" mass="24579">MAEQDTTSALAPRLAEEIRDKLIAGELKPGQRLSEAALSVGMDVSRNSLREAFRLLTKEGLLRHEHNRGVFVATPSMASIIDIYRVRRVIECQALAKAYPNHPAVARMRLAVERARVARGDRDWGTVGSQNMVFHAAIVDLADSQRLNVFYAQIAAELRLSFGLLADPELLHAPYVELNAAILEQLEAGMTAEASAALEAYLTQSERAVLAAFSRIDVRNSSGK</sequence>
<evidence type="ECO:0000313" key="5">
    <source>
        <dbReference type="EMBL" id="GAJ96385.1"/>
    </source>
</evidence>
<dbReference type="SMART" id="SM00895">
    <property type="entry name" value="FCD"/>
    <property type="match status" value="1"/>
</dbReference>
<reference evidence="5 6" key="1">
    <citation type="submission" date="2014-05" db="EMBL/GenBank/DDBJ databases">
        <title>Whole genome shotgun sequence of Rhizobium rhizogenes NBRC 13257.</title>
        <authorList>
            <person name="Katano-Makiyama Y."/>
            <person name="Hosoyama A."/>
            <person name="Hashimoto M."/>
            <person name="Hosoyama Y."/>
            <person name="Noguchi M."/>
            <person name="Tsuchikane K."/>
            <person name="Kimura A."/>
            <person name="Ohji S."/>
            <person name="Ichikawa N."/>
            <person name="Yamazoe A."/>
            <person name="Fujita N."/>
        </authorList>
    </citation>
    <scope>NUCLEOTIDE SEQUENCE [LARGE SCALE GENOMIC DNA]</scope>
    <source>
        <strain evidence="5 6">NBRC 13257</strain>
    </source>
</reference>
<dbReference type="GO" id="GO:0003677">
    <property type="term" value="F:DNA binding"/>
    <property type="evidence" value="ECO:0007669"/>
    <property type="project" value="UniProtKB-KW"/>
</dbReference>
<dbReference type="Proteomes" id="UP000026941">
    <property type="component" value="Unassembled WGS sequence"/>
</dbReference>
<keyword evidence="1" id="KW-0805">Transcription regulation</keyword>
<comment type="caution">
    <text evidence="5">The sequence shown here is derived from an EMBL/GenBank/DDBJ whole genome shotgun (WGS) entry which is preliminary data.</text>
</comment>
<dbReference type="CDD" id="cd07377">
    <property type="entry name" value="WHTH_GntR"/>
    <property type="match status" value="1"/>
</dbReference>
<dbReference type="SUPFAM" id="SSF48008">
    <property type="entry name" value="GntR ligand-binding domain-like"/>
    <property type="match status" value="1"/>
</dbReference>
<evidence type="ECO:0000256" key="2">
    <source>
        <dbReference type="ARBA" id="ARBA00023125"/>
    </source>
</evidence>
<accession>A0AA87U7R3</accession>
<dbReference type="PANTHER" id="PTHR43537">
    <property type="entry name" value="TRANSCRIPTIONAL REGULATOR, GNTR FAMILY"/>
    <property type="match status" value="1"/>
</dbReference>
<organism evidence="5 6">
    <name type="scientific">Rhizobium rhizogenes NBRC 13257</name>
    <dbReference type="NCBI Taxonomy" id="1220581"/>
    <lineage>
        <taxon>Bacteria</taxon>
        <taxon>Pseudomonadati</taxon>
        <taxon>Pseudomonadota</taxon>
        <taxon>Alphaproteobacteria</taxon>
        <taxon>Hyphomicrobiales</taxon>
        <taxon>Rhizobiaceae</taxon>
        <taxon>Rhizobium/Agrobacterium group</taxon>
        <taxon>Rhizobium</taxon>
    </lineage>
</organism>
<protein>
    <submittedName>
        <fullName evidence="5">GntR family transcriptional regulator</fullName>
    </submittedName>
</protein>
<dbReference type="RefSeq" id="WP_007694126.1">
    <property type="nucleotide sequence ID" value="NZ_BAYX01000021.1"/>
</dbReference>
<dbReference type="AlphaFoldDB" id="A0AA87U7R3"/>
<evidence type="ECO:0000313" key="6">
    <source>
        <dbReference type="Proteomes" id="UP000026941"/>
    </source>
</evidence>
<keyword evidence="3" id="KW-0804">Transcription</keyword>